<evidence type="ECO:0000256" key="4">
    <source>
        <dbReference type="ARBA" id="ARBA00022801"/>
    </source>
</evidence>
<sequence length="222" mass="24277">MAALFDAEDLIAGAWDPRYNIAPTTQAPVVRRSKSRDERVVELARWGLVPPWASDPGIGARMFNARIETVASSRAYKRPFASRRALVPADGWYEWRKLPGGGKQPYFFTRPGGVVFAGLWDTWKDGDLTLITFTVLTCPAMGEAMETIHDRMPYVLPPERYAAWLGEEDAAESELLAGPLLSLPGDLEIRKVGRGVGRATNDGPELVRPADGEAGPSTLPGL</sequence>
<keyword evidence="4 8" id="KW-0378">Hydrolase</keyword>
<comment type="caution">
    <text evidence="10">The sequence shown here is derived from an EMBL/GenBank/DDBJ whole genome shotgun (WGS) entry which is preliminary data.</text>
</comment>
<name>A0ABP4SK15_9ACTN</name>
<evidence type="ECO:0000256" key="5">
    <source>
        <dbReference type="ARBA" id="ARBA00023124"/>
    </source>
</evidence>
<evidence type="ECO:0000256" key="1">
    <source>
        <dbReference type="ARBA" id="ARBA00008136"/>
    </source>
</evidence>
<organism evidence="10 11">
    <name type="scientific">Glycomyces endophyticus</name>
    <dbReference type="NCBI Taxonomy" id="480996"/>
    <lineage>
        <taxon>Bacteria</taxon>
        <taxon>Bacillati</taxon>
        <taxon>Actinomycetota</taxon>
        <taxon>Actinomycetes</taxon>
        <taxon>Glycomycetales</taxon>
        <taxon>Glycomycetaceae</taxon>
        <taxon>Glycomyces</taxon>
    </lineage>
</organism>
<keyword evidence="7" id="KW-0456">Lyase</keyword>
<keyword evidence="6" id="KW-0238">DNA-binding</keyword>
<keyword evidence="2 8" id="KW-0645">Protease</keyword>
<reference evidence="11" key="1">
    <citation type="journal article" date="2019" name="Int. J. Syst. Evol. Microbiol.">
        <title>The Global Catalogue of Microorganisms (GCM) 10K type strain sequencing project: providing services to taxonomists for standard genome sequencing and annotation.</title>
        <authorList>
            <consortium name="The Broad Institute Genomics Platform"/>
            <consortium name="The Broad Institute Genome Sequencing Center for Infectious Disease"/>
            <person name="Wu L."/>
            <person name="Ma J."/>
        </authorList>
    </citation>
    <scope>NUCLEOTIDE SEQUENCE [LARGE SCALE GENOMIC DNA]</scope>
    <source>
        <strain evidence="11">JCM 16001</strain>
    </source>
</reference>
<feature type="region of interest" description="Disordered" evidence="9">
    <location>
        <begin position="194"/>
        <end position="222"/>
    </location>
</feature>
<dbReference type="Proteomes" id="UP001499851">
    <property type="component" value="Unassembled WGS sequence"/>
</dbReference>
<evidence type="ECO:0000313" key="11">
    <source>
        <dbReference type="Proteomes" id="UP001499851"/>
    </source>
</evidence>
<evidence type="ECO:0000256" key="6">
    <source>
        <dbReference type="ARBA" id="ARBA00023125"/>
    </source>
</evidence>
<dbReference type="PANTHER" id="PTHR13604">
    <property type="entry name" value="DC12-RELATED"/>
    <property type="match status" value="1"/>
</dbReference>
<dbReference type="EC" id="3.4.-.-" evidence="8"/>
<keyword evidence="3" id="KW-0227">DNA damage</keyword>
<dbReference type="PANTHER" id="PTHR13604:SF0">
    <property type="entry name" value="ABASIC SITE PROCESSING PROTEIN HMCES"/>
    <property type="match status" value="1"/>
</dbReference>
<dbReference type="Pfam" id="PF02586">
    <property type="entry name" value="SRAP"/>
    <property type="match status" value="1"/>
</dbReference>
<evidence type="ECO:0000256" key="2">
    <source>
        <dbReference type="ARBA" id="ARBA00022670"/>
    </source>
</evidence>
<evidence type="ECO:0000256" key="8">
    <source>
        <dbReference type="RuleBase" id="RU364100"/>
    </source>
</evidence>
<keyword evidence="11" id="KW-1185">Reference proteome</keyword>
<dbReference type="InterPro" id="IPR036590">
    <property type="entry name" value="SRAP-like"/>
</dbReference>
<keyword evidence="5" id="KW-0190">Covalent protein-DNA linkage</keyword>
<dbReference type="EMBL" id="BAAAQF010000006">
    <property type="protein sequence ID" value="GAA1674084.1"/>
    <property type="molecule type" value="Genomic_DNA"/>
</dbReference>
<evidence type="ECO:0000256" key="3">
    <source>
        <dbReference type="ARBA" id="ARBA00022763"/>
    </source>
</evidence>
<evidence type="ECO:0000256" key="7">
    <source>
        <dbReference type="ARBA" id="ARBA00023239"/>
    </source>
</evidence>
<dbReference type="SUPFAM" id="SSF143081">
    <property type="entry name" value="BB1717-like"/>
    <property type="match status" value="1"/>
</dbReference>
<proteinExistence type="inferred from homology"/>
<gene>
    <name evidence="10" type="ORF">GCM10009830_20540</name>
</gene>
<comment type="similarity">
    <text evidence="1 8">Belongs to the SOS response-associated peptidase family.</text>
</comment>
<dbReference type="Gene3D" id="3.90.1680.10">
    <property type="entry name" value="SOS response associated peptidase-like"/>
    <property type="match status" value="1"/>
</dbReference>
<dbReference type="InterPro" id="IPR003738">
    <property type="entry name" value="SRAP"/>
</dbReference>
<protein>
    <recommendedName>
        <fullName evidence="8">Abasic site processing protein</fullName>
        <ecNumber evidence="8">3.4.-.-</ecNumber>
    </recommendedName>
</protein>
<evidence type="ECO:0000313" key="10">
    <source>
        <dbReference type="EMBL" id="GAA1674084.1"/>
    </source>
</evidence>
<accession>A0ABP4SK15</accession>
<evidence type="ECO:0000256" key="9">
    <source>
        <dbReference type="SAM" id="MobiDB-lite"/>
    </source>
</evidence>